<keyword evidence="4" id="KW-1185">Reference proteome</keyword>
<name>F4S6L2_MELLP</name>
<evidence type="ECO:0000256" key="1">
    <source>
        <dbReference type="SAM" id="Phobius"/>
    </source>
</evidence>
<keyword evidence="1" id="KW-0812">Transmembrane</keyword>
<evidence type="ECO:0000313" key="3">
    <source>
        <dbReference type="EMBL" id="EGF99738.1"/>
    </source>
</evidence>
<organism evidence="4">
    <name type="scientific">Melampsora larici-populina (strain 98AG31 / pathotype 3-4-7)</name>
    <name type="common">Poplar leaf rust fungus</name>
    <dbReference type="NCBI Taxonomy" id="747676"/>
    <lineage>
        <taxon>Eukaryota</taxon>
        <taxon>Fungi</taxon>
        <taxon>Dikarya</taxon>
        <taxon>Basidiomycota</taxon>
        <taxon>Pucciniomycotina</taxon>
        <taxon>Pucciniomycetes</taxon>
        <taxon>Pucciniales</taxon>
        <taxon>Melampsoraceae</taxon>
        <taxon>Melampsora</taxon>
    </lineage>
</organism>
<dbReference type="KEGG" id="mlr:MELLADRAFT_112475"/>
<dbReference type="EMBL" id="GL883155">
    <property type="protein sequence ID" value="EGF99738.1"/>
    <property type="molecule type" value="Genomic_DNA"/>
</dbReference>
<dbReference type="Proteomes" id="UP000001072">
    <property type="component" value="Unassembled WGS sequence"/>
</dbReference>
<evidence type="ECO:0008006" key="5">
    <source>
        <dbReference type="Google" id="ProtNLM"/>
    </source>
</evidence>
<dbReference type="GeneID" id="18924697"/>
<dbReference type="HOGENOM" id="CLU_863511_0_0_1"/>
<proteinExistence type="predicted"/>
<feature type="chain" id="PRO_5003322034" description="Secreted protein" evidence="2">
    <location>
        <begin position="20"/>
        <end position="322"/>
    </location>
</feature>
<dbReference type="VEuPathDB" id="FungiDB:MELLADRAFT_112475"/>
<keyword evidence="2" id="KW-0732">Signal</keyword>
<accession>F4S6L2</accession>
<protein>
    <recommendedName>
        <fullName evidence="5">Secreted protein</fullName>
    </recommendedName>
</protein>
<feature type="transmembrane region" description="Helical" evidence="1">
    <location>
        <begin position="133"/>
        <end position="152"/>
    </location>
</feature>
<dbReference type="InParanoid" id="F4S6L2"/>
<dbReference type="OrthoDB" id="10601943at2759"/>
<keyword evidence="1" id="KW-0472">Membrane</keyword>
<evidence type="ECO:0000256" key="2">
    <source>
        <dbReference type="SAM" id="SignalP"/>
    </source>
</evidence>
<evidence type="ECO:0000313" key="4">
    <source>
        <dbReference type="Proteomes" id="UP000001072"/>
    </source>
</evidence>
<dbReference type="RefSeq" id="XP_007417034.1">
    <property type="nucleotide sequence ID" value="XM_007416972.1"/>
</dbReference>
<gene>
    <name evidence="3" type="ORF">MELLADRAFT_112475</name>
</gene>
<keyword evidence="1" id="KW-1133">Transmembrane helix</keyword>
<reference evidence="4" key="1">
    <citation type="journal article" date="2011" name="Proc. Natl. Acad. Sci. U.S.A.">
        <title>Obligate biotrophy features unraveled by the genomic analysis of rust fungi.</title>
        <authorList>
            <person name="Duplessis S."/>
            <person name="Cuomo C.A."/>
            <person name="Lin Y.-C."/>
            <person name="Aerts A."/>
            <person name="Tisserant E."/>
            <person name="Veneault-Fourrey C."/>
            <person name="Joly D.L."/>
            <person name="Hacquard S."/>
            <person name="Amselem J."/>
            <person name="Cantarel B.L."/>
            <person name="Chiu R."/>
            <person name="Coutinho P.M."/>
            <person name="Feau N."/>
            <person name="Field M."/>
            <person name="Frey P."/>
            <person name="Gelhaye E."/>
            <person name="Goldberg J."/>
            <person name="Grabherr M.G."/>
            <person name="Kodira C.D."/>
            <person name="Kohler A."/>
            <person name="Kuees U."/>
            <person name="Lindquist E.A."/>
            <person name="Lucas S.M."/>
            <person name="Mago R."/>
            <person name="Mauceli E."/>
            <person name="Morin E."/>
            <person name="Murat C."/>
            <person name="Pangilinan J.L."/>
            <person name="Park R."/>
            <person name="Pearson M."/>
            <person name="Quesneville H."/>
            <person name="Rouhier N."/>
            <person name="Sakthikumar S."/>
            <person name="Salamov A.A."/>
            <person name="Schmutz J."/>
            <person name="Selles B."/>
            <person name="Shapiro H."/>
            <person name="Tanguay P."/>
            <person name="Tuskan G.A."/>
            <person name="Henrissat B."/>
            <person name="Van de Peer Y."/>
            <person name="Rouze P."/>
            <person name="Ellis J.G."/>
            <person name="Dodds P.N."/>
            <person name="Schein J.E."/>
            <person name="Zhong S."/>
            <person name="Hamelin R.C."/>
            <person name="Grigoriev I.V."/>
            <person name="Szabo L.J."/>
            <person name="Martin F."/>
        </authorList>
    </citation>
    <scope>NUCLEOTIDE SEQUENCE [LARGE SCALE GENOMIC DNA]</scope>
    <source>
        <strain evidence="4">98AG31 / pathotype 3-4-7</strain>
    </source>
</reference>
<feature type="signal peptide" evidence="2">
    <location>
        <begin position="1"/>
        <end position="19"/>
    </location>
</feature>
<dbReference type="AlphaFoldDB" id="F4S6L2"/>
<sequence>MNSWLIVIPPLLTLRLATSIEGKSKGRFLAILQRLIKASELELESITSLSQGIARGSARDGDSQEFVHKALLYGVLSIRKNSASSAIAAKWYEAIAIANESSLDSEICSPTKQYVASHAALLSEFAKSCPGAWRTWLLIILVLLTIFVQVSLGRRYSISINRLVTRDTLSGQNQDKPQTCKIPHDNDPQTNWYTCLNEKRPVNLNDCHVAAEALMLNKWTDAGYGTCGVFFCKPNKDGSMERTHPDSCVTLTHIHNSLNTLPETCCPETRPQPGTPTLADLGPSPQGLYFFATGSLLRNYSKATRLDEADFQALVRENSHSQ</sequence>